<evidence type="ECO:0000313" key="4">
    <source>
        <dbReference type="Proteomes" id="UP001165160"/>
    </source>
</evidence>
<dbReference type="PROSITE" id="PS50096">
    <property type="entry name" value="IQ"/>
    <property type="match status" value="5"/>
</dbReference>
<evidence type="ECO:0000256" key="1">
    <source>
        <dbReference type="ARBA" id="ARBA00008315"/>
    </source>
</evidence>
<dbReference type="AlphaFoldDB" id="A0A9W7C7M6"/>
<dbReference type="PANTHER" id="PTHR23035:SF2">
    <property type="entry name" value="KIAA1430 HOMOLOGUE"/>
    <property type="match status" value="1"/>
</dbReference>
<gene>
    <name evidence="3" type="ORF">TrVE_jg7622</name>
</gene>
<comment type="caution">
    <text evidence="3">The sequence shown here is derived from an EMBL/GenBank/DDBJ whole genome shotgun (WGS) entry which is preliminary data.</text>
</comment>
<evidence type="ECO:0000256" key="2">
    <source>
        <dbReference type="SAM" id="MobiDB-lite"/>
    </source>
</evidence>
<feature type="region of interest" description="Disordered" evidence="2">
    <location>
        <begin position="544"/>
        <end position="581"/>
    </location>
</feature>
<dbReference type="InterPro" id="IPR029488">
    <property type="entry name" value="Hmw/CFAP97"/>
</dbReference>
<feature type="compositionally biased region" description="Basic residues" evidence="2">
    <location>
        <begin position="361"/>
        <end position="370"/>
    </location>
</feature>
<evidence type="ECO:0000313" key="3">
    <source>
        <dbReference type="EMBL" id="GMI01161.1"/>
    </source>
</evidence>
<proteinExistence type="inferred from homology"/>
<feature type="region of interest" description="Disordered" evidence="2">
    <location>
        <begin position="612"/>
        <end position="669"/>
    </location>
</feature>
<dbReference type="Gene3D" id="1.20.5.190">
    <property type="match status" value="1"/>
</dbReference>
<feature type="region of interest" description="Disordered" evidence="2">
    <location>
        <begin position="144"/>
        <end position="201"/>
    </location>
</feature>
<dbReference type="Pfam" id="PF00612">
    <property type="entry name" value="IQ"/>
    <property type="match status" value="1"/>
</dbReference>
<sequence length="751" mass="82670">MPYSIKGGAKYHDFQSHSAVPKPMPVVNKIIQQKLLARQKRLDKKMVKAVKAVVDNKPPVGFYGHQFNAKKRMLQEDREYEIEKANTHLVDRMVNIAQSNGTIDSRLTIDPSFHVPVSMNLRKRVDEIERIERENYLNKQRIAQVKGSYAQGAKKKKGGKGGKAPESANAKPTGPTRPSAMSPSPGPGSRGGGGGRPRRVNYTPLFTIGTRLGELHVKMNIYDKRDGSVRINIYEPLSSKQYPMDLDYDTMSLIVGPADAGLMTEKSADAKTMWKEFANKLTLKPIEGSPNTYELVVENDMEEGAFPIVETQFEFADPTAVHNPDEHDAAGKIQARFRGSSARKLVDEEKVRKKEMAKLGKGAKRKKGGKKSPEKRAAERAEIEMIKTYDAQAVIAKHMKGHLARKQVVVLKEERGRKRAEGEDGATKIQSVFRAKKAKAEVQEKKEQKEASVKIQGIMRKKKAKEVVKEKKEQKEASVKIQGIMRKKKAKEVVKEKKDQKDASVKIQGVIRKKKAKAVVQEKKQQKDAAVKVQSLARKRLASKEVEERKTTVVKAEASTSDKVKEEAEAKAKAEAEAKAAAELKLKEEAEAKAKAEAEAKAAAELKLKEEAETKAKAEAEAKAKAEAEAKAAAELKLKEEAEAKAKAEADAKAKAEAEAKAKEEAEAKAKAVAEAQLATEEKKSSEYPGLEADLINKAEVAAAVEDLTAKTEVKDVLDEVKGIMEGGKITHKVAEGVVDEIMRAGTPTKM</sequence>
<feature type="compositionally biased region" description="Basic and acidic residues" evidence="2">
    <location>
        <begin position="560"/>
        <end position="581"/>
    </location>
</feature>
<dbReference type="PANTHER" id="PTHR23035">
    <property type="entry name" value="CILIA- AND FLAGELLA-ASSOCIATED PROTEIN 97-RELATED"/>
    <property type="match status" value="1"/>
</dbReference>
<dbReference type="SMART" id="SM00015">
    <property type="entry name" value="IQ"/>
    <property type="match status" value="4"/>
</dbReference>
<feature type="region of interest" description="Disordered" evidence="2">
    <location>
        <begin position="358"/>
        <end position="378"/>
    </location>
</feature>
<dbReference type="InterPro" id="IPR000048">
    <property type="entry name" value="IQ_motif_EF-hand-BS"/>
</dbReference>
<organism evidence="3 4">
    <name type="scientific">Triparma verrucosa</name>
    <dbReference type="NCBI Taxonomy" id="1606542"/>
    <lineage>
        <taxon>Eukaryota</taxon>
        <taxon>Sar</taxon>
        <taxon>Stramenopiles</taxon>
        <taxon>Ochrophyta</taxon>
        <taxon>Bolidophyceae</taxon>
        <taxon>Parmales</taxon>
        <taxon>Triparmaceae</taxon>
        <taxon>Triparma</taxon>
    </lineage>
</organism>
<protein>
    <submittedName>
        <fullName evidence="3">Uncharacterized protein</fullName>
    </submittedName>
</protein>
<keyword evidence="4" id="KW-1185">Reference proteome</keyword>
<dbReference type="EMBL" id="BRXX01000260">
    <property type="protein sequence ID" value="GMI01161.1"/>
    <property type="molecule type" value="Genomic_DNA"/>
</dbReference>
<name>A0A9W7C7M6_9STRA</name>
<dbReference type="Proteomes" id="UP001165160">
    <property type="component" value="Unassembled WGS sequence"/>
</dbReference>
<dbReference type="Pfam" id="PF13879">
    <property type="entry name" value="Hmw_CFAP97"/>
    <property type="match status" value="1"/>
</dbReference>
<reference evidence="4" key="1">
    <citation type="journal article" date="2023" name="Commun. Biol.">
        <title>Genome analysis of Parmales, the sister group of diatoms, reveals the evolutionary specialization of diatoms from phago-mixotrophs to photoautotrophs.</title>
        <authorList>
            <person name="Ban H."/>
            <person name="Sato S."/>
            <person name="Yoshikawa S."/>
            <person name="Yamada K."/>
            <person name="Nakamura Y."/>
            <person name="Ichinomiya M."/>
            <person name="Sato N."/>
            <person name="Blanc-Mathieu R."/>
            <person name="Endo H."/>
            <person name="Kuwata A."/>
            <person name="Ogata H."/>
        </authorList>
    </citation>
    <scope>NUCLEOTIDE SEQUENCE [LARGE SCALE GENOMIC DNA]</scope>
    <source>
        <strain evidence="4">NIES 3699</strain>
    </source>
</reference>
<dbReference type="InterPro" id="IPR038791">
    <property type="entry name" value="Cfap97/Hemingway"/>
</dbReference>
<accession>A0A9W7C7M6</accession>
<comment type="similarity">
    <text evidence="1">Belongs to the CFAP97 family.</text>
</comment>